<dbReference type="EMBL" id="UYRU01092957">
    <property type="protein sequence ID" value="VDN38374.1"/>
    <property type="molecule type" value="Genomic_DNA"/>
</dbReference>
<name>A0A3P7N728_DIBLA</name>
<sequence length="183" mass="20219">MPRNAKGNSADWQDYLTAAGYTVSRVDRVFRTLLSVLLSDFLCGEEVNPSSEHFGVTIPDGLGARRFLKSGLHDQAPDAYNFKPEDSDMPAGHYYPCPSNPSAYGKDPGKYRLLTVAPGTPIRLVTDAWLVAALLDALGSIDGYPGSEEHLRELDEDYCKPETASQILVRPRGRRLPFNLYQA</sequence>
<gene>
    <name evidence="1" type="ORF">DILT_LOCUS17586</name>
</gene>
<evidence type="ECO:0000313" key="2">
    <source>
        <dbReference type="Proteomes" id="UP000281553"/>
    </source>
</evidence>
<proteinExistence type="predicted"/>
<accession>A0A3P7N728</accession>
<dbReference type="AlphaFoldDB" id="A0A3P7N728"/>
<evidence type="ECO:0000313" key="1">
    <source>
        <dbReference type="EMBL" id="VDN38374.1"/>
    </source>
</evidence>
<reference evidence="1 2" key="1">
    <citation type="submission" date="2018-11" db="EMBL/GenBank/DDBJ databases">
        <authorList>
            <consortium name="Pathogen Informatics"/>
        </authorList>
    </citation>
    <scope>NUCLEOTIDE SEQUENCE [LARGE SCALE GENOMIC DNA]</scope>
</reference>
<keyword evidence="2" id="KW-1185">Reference proteome</keyword>
<protein>
    <submittedName>
        <fullName evidence="1">Uncharacterized protein</fullName>
    </submittedName>
</protein>
<dbReference type="Proteomes" id="UP000281553">
    <property type="component" value="Unassembled WGS sequence"/>
</dbReference>
<organism evidence="1 2">
    <name type="scientific">Dibothriocephalus latus</name>
    <name type="common">Fish tapeworm</name>
    <name type="synonym">Diphyllobothrium latum</name>
    <dbReference type="NCBI Taxonomy" id="60516"/>
    <lineage>
        <taxon>Eukaryota</taxon>
        <taxon>Metazoa</taxon>
        <taxon>Spiralia</taxon>
        <taxon>Lophotrochozoa</taxon>
        <taxon>Platyhelminthes</taxon>
        <taxon>Cestoda</taxon>
        <taxon>Eucestoda</taxon>
        <taxon>Diphyllobothriidea</taxon>
        <taxon>Diphyllobothriidae</taxon>
        <taxon>Dibothriocephalus</taxon>
    </lineage>
</organism>